<keyword evidence="3" id="KW-1185">Reference proteome</keyword>
<sequence>MTQGVLPRVLPFADRSVAGSLQIVGSSGFVQIGGPDGSGCAADRIAGSVELRADQGGVDLVGNRIGGTLDCAANTPPPGNEGKPNTVTGPRTEQCALL</sequence>
<gene>
    <name evidence="2" type="ORF">ABUW04_27280</name>
</gene>
<evidence type="ECO:0000313" key="3">
    <source>
        <dbReference type="Proteomes" id="UP001592581"/>
    </source>
</evidence>
<dbReference type="Proteomes" id="UP001592581">
    <property type="component" value="Unassembled WGS sequence"/>
</dbReference>
<feature type="region of interest" description="Disordered" evidence="1">
    <location>
        <begin position="71"/>
        <end position="98"/>
    </location>
</feature>
<dbReference type="EMBL" id="JBEUKS010000010">
    <property type="protein sequence ID" value="MFC1441962.1"/>
    <property type="molecule type" value="Genomic_DNA"/>
</dbReference>
<name>A0ABV6XUY0_9ACTN</name>
<reference evidence="2 3" key="1">
    <citation type="submission" date="2024-06" db="EMBL/GenBank/DDBJ databases">
        <authorList>
            <person name="Lee S.D."/>
        </authorList>
    </citation>
    <scope>NUCLEOTIDE SEQUENCE [LARGE SCALE GENOMIC DNA]</scope>
    <source>
        <strain evidence="2 3">N1-10</strain>
    </source>
</reference>
<protein>
    <submittedName>
        <fullName evidence="2">Uncharacterized protein</fullName>
    </submittedName>
</protein>
<evidence type="ECO:0000256" key="1">
    <source>
        <dbReference type="SAM" id="MobiDB-lite"/>
    </source>
</evidence>
<organism evidence="2 3">
    <name type="scientific">Streptacidiphilus jeojiensis</name>
    <dbReference type="NCBI Taxonomy" id="3229225"/>
    <lineage>
        <taxon>Bacteria</taxon>
        <taxon>Bacillati</taxon>
        <taxon>Actinomycetota</taxon>
        <taxon>Actinomycetes</taxon>
        <taxon>Kitasatosporales</taxon>
        <taxon>Streptomycetaceae</taxon>
        <taxon>Streptacidiphilus</taxon>
    </lineage>
</organism>
<accession>A0ABV6XUY0</accession>
<comment type="caution">
    <text evidence="2">The sequence shown here is derived from an EMBL/GenBank/DDBJ whole genome shotgun (WGS) entry which is preliminary data.</text>
</comment>
<proteinExistence type="predicted"/>
<dbReference type="RefSeq" id="WP_380566934.1">
    <property type="nucleotide sequence ID" value="NZ_JBEUKS010000010.1"/>
</dbReference>
<evidence type="ECO:0000313" key="2">
    <source>
        <dbReference type="EMBL" id="MFC1441962.1"/>
    </source>
</evidence>